<dbReference type="InterPro" id="IPR012340">
    <property type="entry name" value="NA-bd_OB-fold"/>
</dbReference>
<dbReference type="InterPro" id="IPR056624">
    <property type="entry name" value="WH_CYT4"/>
</dbReference>
<evidence type="ECO:0000256" key="1">
    <source>
        <dbReference type="SAM" id="MobiDB-lite"/>
    </source>
</evidence>
<evidence type="ECO:0000313" key="3">
    <source>
        <dbReference type="EMBL" id="KAL3424855.1"/>
    </source>
</evidence>
<feature type="compositionally biased region" description="Low complexity" evidence="1">
    <location>
        <begin position="440"/>
        <end position="452"/>
    </location>
</feature>
<dbReference type="SUPFAM" id="SSF50249">
    <property type="entry name" value="Nucleic acid-binding proteins"/>
    <property type="match status" value="1"/>
</dbReference>
<dbReference type="InterPro" id="IPR001900">
    <property type="entry name" value="RNase_II/R"/>
</dbReference>
<proteinExistence type="predicted"/>
<keyword evidence="4" id="KW-1185">Reference proteome</keyword>
<dbReference type="EMBL" id="JBFCZG010000003">
    <property type="protein sequence ID" value="KAL3424855.1"/>
    <property type="molecule type" value="Genomic_DNA"/>
</dbReference>
<protein>
    <submittedName>
        <fullName evidence="3">Mitochondrial protein cyt-4</fullName>
    </submittedName>
</protein>
<gene>
    <name evidence="3" type="ORF">PVAG01_04136</name>
</gene>
<dbReference type="Proteomes" id="UP001629113">
    <property type="component" value="Unassembled WGS sequence"/>
</dbReference>
<dbReference type="InterPro" id="IPR057912">
    <property type="entry name" value="OB_CYT4_C"/>
</dbReference>
<reference evidence="3 4" key="1">
    <citation type="submission" date="2024-06" db="EMBL/GenBank/DDBJ databases">
        <title>Complete genome of Phlyctema vagabunda strain 19-DSS-EL-015.</title>
        <authorList>
            <person name="Fiorenzani C."/>
        </authorList>
    </citation>
    <scope>NUCLEOTIDE SEQUENCE [LARGE SCALE GENOMIC DNA]</scope>
    <source>
        <strain evidence="3 4">19-DSS-EL-015</strain>
    </source>
</reference>
<feature type="region of interest" description="Disordered" evidence="1">
    <location>
        <begin position="415"/>
        <end position="455"/>
    </location>
</feature>
<feature type="region of interest" description="Disordered" evidence="1">
    <location>
        <begin position="28"/>
        <end position="79"/>
    </location>
</feature>
<evidence type="ECO:0000259" key="2">
    <source>
        <dbReference type="SMART" id="SM00955"/>
    </source>
</evidence>
<name>A0ABR4PND2_9HELO</name>
<feature type="domain" description="RNB" evidence="2">
    <location>
        <begin position="565"/>
        <end position="921"/>
    </location>
</feature>
<accession>A0ABR4PND2</accession>
<dbReference type="Pfam" id="PF23214">
    <property type="entry name" value="SH3_CYT4"/>
    <property type="match status" value="1"/>
</dbReference>
<dbReference type="Pfam" id="PF23216">
    <property type="entry name" value="WHD_CYT4"/>
    <property type="match status" value="1"/>
</dbReference>
<organism evidence="3 4">
    <name type="scientific">Phlyctema vagabunda</name>
    <dbReference type="NCBI Taxonomy" id="108571"/>
    <lineage>
        <taxon>Eukaryota</taxon>
        <taxon>Fungi</taxon>
        <taxon>Dikarya</taxon>
        <taxon>Ascomycota</taxon>
        <taxon>Pezizomycotina</taxon>
        <taxon>Leotiomycetes</taxon>
        <taxon>Helotiales</taxon>
        <taxon>Dermateaceae</taxon>
        <taxon>Phlyctema</taxon>
    </lineage>
</organism>
<dbReference type="Pfam" id="PF00773">
    <property type="entry name" value="RNB"/>
    <property type="match status" value="1"/>
</dbReference>
<comment type="caution">
    <text evidence="3">The sequence shown here is derived from an EMBL/GenBank/DDBJ whole genome shotgun (WGS) entry which is preliminary data.</text>
</comment>
<dbReference type="Pfam" id="PF25522">
    <property type="entry name" value="OB_cyt-4"/>
    <property type="match status" value="1"/>
</dbReference>
<dbReference type="PANTHER" id="PTHR23355">
    <property type="entry name" value="RIBONUCLEASE"/>
    <property type="match status" value="1"/>
</dbReference>
<dbReference type="InterPro" id="IPR056625">
    <property type="entry name" value="SH3_CYT4"/>
</dbReference>
<dbReference type="SMART" id="SM00955">
    <property type="entry name" value="RNB"/>
    <property type="match status" value="1"/>
</dbReference>
<dbReference type="InterPro" id="IPR050180">
    <property type="entry name" value="RNR_Ribonuclease"/>
</dbReference>
<sequence length="1076" mass="120045">MLRISVPQTLSQPFICWRCRTSFQSRRTELPGISSRSSGAQSLRYATSVARARRKAPKTLPSHPPPSPRLPSSAQDTSPPQLFHAIGIRKYFKDWEDQNAASIVLPSELYDLPSPGMIRNSSNRTTDVQNVMNTSPDQEDSDVGGGMSGLADDVLDVGDAREVLLPGDLAIIPLVDGREEAAIFVRDVANTPNYTKRGQFFLRGGLWLATNLKNVKFHVPGFVDPAELDIVKPFIPLLDTLSPEASENILIRTVPSTAGRNLMQKMTRFVSAANTMYQANPYKFDTAHEHLASAKDYRRVTLHEAADVLVGNDVKKDQTGHYPPFVLYAVHSALIGCETGIRCQQRGGTHLGGQYEIAPLSELLNISIVVREVRQHLQYKVTRKNNPPKEPYKNSFTKFLERAQRLIDRSRALRDYTPHGTVGPVRNSVDQIKESKDATATDSTDPSTTMSSLETPSDVLSEIEKFNRFDLLYIRFLELWAGSESFPLQSYNNGIGSMILRETERYAFEDTKFDQTTAWTFLQEIGAIQPWANRATQMLRLDQPRDAIAEEPHDSYRTDIMQGIRKNWGELTIYCIDAVGANELDDGVSIEATDVADEYWVHIHTADPSSRIDPNGTLAKEAQSKWQTAYFADGIVSMLPDQYIKSELSLRKDRPCLTFSARLDKTGKILDTKITAGIVQNVVFLTPTVLDQLIRGQKDPSSKNIITVGSWDASSEPSRPMLKLEQLNSIQESELRLLNMIGEAFAKQRASRGGLPSRPGLQRSLSVSSPGFLLNDPPSRTSYEYRADPAIRLEVEKDGAVDETAKVETVQNLMVLAGHVAARWCHERGIPIPFRASAVYPGAPDSEAFYRNTVLPSLDAQGFAPAEIAMQYQRLCGPVVLSSVPGAHKALGLEKYSRCTSPLRRYEDLLLHWQVEAALLEERRIGETLVGNTKDDFLPFARANIDKILPSIAFGEKFLRQGMRFSEQAWLCRALLRAWKSGAEGLPPTFDFIVETISSYHQSMIGTVPFFLSRCMVQEEVPAYLKGKVNIGDVLEVELKDINVHSGRIEVRALRRLDGLRSQSTDKVGARTINHV</sequence>
<dbReference type="PANTHER" id="PTHR23355:SF65">
    <property type="entry name" value="EXORIBONUCLEASE CYT-4, PUTATIVE (AFU_ORTHOLOGUE AFUA_7G01550)-RELATED"/>
    <property type="match status" value="1"/>
</dbReference>
<feature type="compositionally biased region" description="Polar residues" evidence="1">
    <location>
        <begin position="34"/>
        <end position="45"/>
    </location>
</feature>
<evidence type="ECO:0000313" key="4">
    <source>
        <dbReference type="Proteomes" id="UP001629113"/>
    </source>
</evidence>